<dbReference type="EnsemblProtists" id="EOD06546">
    <property type="protein sequence ID" value="EOD06546"/>
    <property type="gene ID" value="EMIHUDRAFT_438681"/>
</dbReference>
<evidence type="ECO:0000313" key="2">
    <source>
        <dbReference type="EnsemblProtists" id="EOD17626"/>
    </source>
</evidence>
<protein>
    <submittedName>
        <fullName evidence="2">Uncharacterized protein</fullName>
    </submittedName>
</protein>
<feature type="compositionally biased region" description="Low complexity" evidence="1">
    <location>
        <begin position="57"/>
        <end position="89"/>
    </location>
</feature>
<dbReference type="EnsemblProtists" id="EOD17626">
    <property type="protein sequence ID" value="EOD17626"/>
    <property type="gene ID" value="EMIHUDRAFT_424932"/>
</dbReference>
<reference evidence="3" key="1">
    <citation type="journal article" date="2013" name="Nature">
        <title>Pan genome of the phytoplankton Emiliania underpins its global distribution.</title>
        <authorList>
            <person name="Read B.A."/>
            <person name="Kegel J."/>
            <person name="Klute M.J."/>
            <person name="Kuo A."/>
            <person name="Lefebvre S.C."/>
            <person name="Maumus F."/>
            <person name="Mayer C."/>
            <person name="Miller J."/>
            <person name="Monier A."/>
            <person name="Salamov A."/>
            <person name="Young J."/>
            <person name="Aguilar M."/>
            <person name="Claverie J.M."/>
            <person name="Frickenhaus S."/>
            <person name="Gonzalez K."/>
            <person name="Herman E.K."/>
            <person name="Lin Y.C."/>
            <person name="Napier J."/>
            <person name="Ogata H."/>
            <person name="Sarno A.F."/>
            <person name="Shmutz J."/>
            <person name="Schroeder D."/>
            <person name="de Vargas C."/>
            <person name="Verret F."/>
            <person name="von Dassow P."/>
            <person name="Valentin K."/>
            <person name="Van de Peer Y."/>
            <person name="Wheeler G."/>
            <person name="Dacks J.B."/>
            <person name="Delwiche C.F."/>
            <person name="Dyhrman S.T."/>
            <person name="Glockner G."/>
            <person name="John U."/>
            <person name="Richards T."/>
            <person name="Worden A.Z."/>
            <person name="Zhang X."/>
            <person name="Grigoriev I.V."/>
            <person name="Allen A.E."/>
            <person name="Bidle K."/>
            <person name="Borodovsky M."/>
            <person name="Bowler C."/>
            <person name="Brownlee C."/>
            <person name="Cock J.M."/>
            <person name="Elias M."/>
            <person name="Gladyshev V.N."/>
            <person name="Groth M."/>
            <person name="Guda C."/>
            <person name="Hadaegh A."/>
            <person name="Iglesias-Rodriguez M.D."/>
            <person name="Jenkins J."/>
            <person name="Jones B.M."/>
            <person name="Lawson T."/>
            <person name="Leese F."/>
            <person name="Lindquist E."/>
            <person name="Lobanov A."/>
            <person name="Lomsadze A."/>
            <person name="Malik S.B."/>
            <person name="Marsh M.E."/>
            <person name="Mackinder L."/>
            <person name="Mock T."/>
            <person name="Mueller-Roeber B."/>
            <person name="Pagarete A."/>
            <person name="Parker M."/>
            <person name="Probert I."/>
            <person name="Quesneville H."/>
            <person name="Raines C."/>
            <person name="Rensing S.A."/>
            <person name="Riano-Pachon D.M."/>
            <person name="Richier S."/>
            <person name="Rokitta S."/>
            <person name="Shiraiwa Y."/>
            <person name="Soanes D.M."/>
            <person name="van der Giezen M."/>
            <person name="Wahlund T.M."/>
            <person name="Williams B."/>
            <person name="Wilson W."/>
            <person name="Wolfe G."/>
            <person name="Wurch L.L."/>
        </authorList>
    </citation>
    <scope>NUCLEOTIDE SEQUENCE</scope>
</reference>
<dbReference type="KEGG" id="ehx:EMIHUDRAFT_438681"/>
<reference evidence="2" key="2">
    <citation type="submission" date="2024-10" db="UniProtKB">
        <authorList>
            <consortium name="EnsemblProtists"/>
        </authorList>
    </citation>
    <scope>IDENTIFICATION</scope>
</reference>
<feature type="region of interest" description="Disordered" evidence="1">
    <location>
        <begin position="1"/>
        <end position="143"/>
    </location>
</feature>
<feature type="compositionally biased region" description="Gly residues" evidence="1">
    <location>
        <begin position="114"/>
        <end position="129"/>
    </location>
</feature>
<dbReference type="HOGENOM" id="CLU_1581433_0_0_1"/>
<feature type="compositionally biased region" description="Polar residues" evidence="1">
    <location>
        <begin position="90"/>
        <end position="100"/>
    </location>
</feature>
<proteinExistence type="predicted"/>
<dbReference type="GeneID" id="17263775"/>
<evidence type="ECO:0000256" key="1">
    <source>
        <dbReference type="SAM" id="MobiDB-lite"/>
    </source>
</evidence>
<dbReference type="KEGG" id="ehx:EMIHUDRAFT_424932"/>
<dbReference type="GeneID" id="17252667"/>
<dbReference type="RefSeq" id="XP_005770055.1">
    <property type="nucleotide sequence ID" value="XM_005769998.1"/>
</dbReference>
<name>A0A0D3J291_EMIH1</name>
<dbReference type="Proteomes" id="UP000013827">
    <property type="component" value="Unassembled WGS sequence"/>
</dbReference>
<sequence length="169" mass="16537">MTPTLRSHRSPSLPPRLVVPGAAVVGDSSSPSTPSGALRRCNLSFSLMFSDGTDGTPPADVAAAGEAPSAAAAVPFSVAAASEPSSPSSQRAGPSQTPWGPTQIPPARHPPARGRGGLEGGGSIVGGSSGISIPGAAGGGDESALDASLHLLAAARQERWANAGAARFV</sequence>
<dbReference type="RefSeq" id="XP_005758975.1">
    <property type="nucleotide sequence ID" value="XM_005758918.1"/>
</dbReference>
<organism evidence="2 3">
    <name type="scientific">Emiliania huxleyi (strain CCMP1516)</name>
    <dbReference type="NCBI Taxonomy" id="280463"/>
    <lineage>
        <taxon>Eukaryota</taxon>
        <taxon>Haptista</taxon>
        <taxon>Haptophyta</taxon>
        <taxon>Prymnesiophyceae</taxon>
        <taxon>Isochrysidales</taxon>
        <taxon>Noelaerhabdaceae</taxon>
        <taxon>Emiliania</taxon>
    </lineage>
</organism>
<keyword evidence="3" id="KW-1185">Reference proteome</keyword>
<evidence type="ECO:0000313" key="3">
    <source>
        <dbReference type="Proteomes" id="UP000013827"/>
    </source>
</evidence>
<accession>A0A0D3J291</accession>
<dbReference type="PaxDb" id="2903-EOD06546"/>
<dbReference type="AlphaFoldDB" id="A0A0D3J291"/>